<reference evidence="2" key="1">
    <citation type="journal article" date="2019" name="Int. J. Syst. Evol. Microbiol.">
        <title>The Global Catalogue of Microorganisms (GCM) 10K type strain sequencing project: providing services to taxonomists for standard genome sequencing and annotation.</title>
        <authorList>
            <consortium name="The Broad Institute Genomics Platform"/>
            <consortium name="The Broad Institute Genome Sequencing Center for Infectious Disease"/>
            <person name="Wu L."/>
            <person name="Ma J."/>
        </authorList>
    </citation>
    <scope>NUCLEOTIDE SEQUENCE [LARGE SCALE GENOMIC DNA]</scope>
    <source>
        <strain evidence="2">JCM 17666</strain>
    </source>
</reference>
<evidence type="ECO:0000313" key="1">
    <source>
        <dbReference type="EMBL" id="GAA4342977.1"/>
    </source>
</evidence>
<accession>A0ABP8HR36</accession>
<dbReference type="EMBL" id="BAABFO010000036">
    <property type="protein sequence ID" value="GAA4342977.1"/>
    <property type="molecule type" value="Genomic_DNA"/>
</dbReference>
<sequence length="79" mass="8968">MSRQLADAAEIRRAVQEAVDALPEIKVDGERVEVWEPRRHAPDDQGCNWSIDGYDGPDVYEPLVAECTALVRARYNLRD</sequence>
<name>A0ABP8HR36_9BURK</name>
<gene>
    <name evidence="1" type="ORF">GCM10023144_45490</name>
</gene>
<evidence type="ECO:0000313" key="2">
    <source>
        <dbReference type="Proteomes" id="UP001501671"/>
    </source>
</evidence>
<protein>
    <submittedName>
        <fullName evidence="1">Uncharacterized protein</fullName>
    </submittedName>
</protein>
<comment type="caution">
    <text evidence="1">The sequence shown here is derived from an EMBL/GenBank/DDBJ whole genome shotgun (WGS) entry which is preliminary data.</text>
</comment>
<organism evidence="1 2">
    <name type="scientific">Pigmentiphaga soli</name>
    <dbReference type="NCBI Taxonomy" id="1007095"/>
    <lineage>
        <taxon>Bacteria</taxon>
        <taxon>Pseudomonadati</taxon>
        <taxon>Pseudomonadota</taxon>
        <taxon>Betaproteobacteria</taxon>
        <taxon>Burkholderiales</taxon>
        <taxon>Alcaligenaceae</taxon>
        <taxon>Pigmentiphaga</taxon>
    </lineage>
</organism>
<dbReference type="Proteomes" id="UP001501671">
    <property type="component" value="Unassembled WGS sequence"/>
</dbReference>
<proteinExistence type="predicted"/>
<dbReference type="RefSeq" id="WP_345252235.1">
    <property type="nucleotide sequence ID" value="NZ_BAABFO010000036.1"/>
</dbReference>
<keyword evidence="2" id="KW-1185">Reference proteome</keyword>